<dbReference type="InterPro" id="IPR027417">
    <property type="entry name" value="P-loop_NTPase"/>
</dbReference>
<dbReference type="STRING" id="366584.SAMN05216377_12278"/>
<dbReference type="InterPro" id="IPR011990">
    <property type="entry name" value="TPR-like_helical_dom_sf"/>
</dbReference>
<sequence>MRHHARAGGSPRVDGAAHPCLAVGINDAGRHTRHVPPDDRPPSSLQDILRRRSGNFVGRAEQTREYRENITRGVDEDDRVFLYSITGQAGVGKSSLMRQFLRTAESHGAISAWTDAADDEIIDPLSDICRQLQDAGLDFRRTRKKIDRYLVRRTLVLRASGAPIGTAALLLSAAIRASSKMAKPLPVVGEIAEAVAESASQENIEAAGEFIAKILKSKTDLELVLNPVQILTEQFVSDLRSSGVEGELIAVFVDTFERRAEHFGLWLRDLLSGKFGSIVPNIVVTICGQNPISDEAWAEFQPVHTHFPLEVFSAAEATQLLQRNGIFDKRLIDSVIELTGRLPVLVGMLAQSSPSTDALVDPTETAVDRFLKWESDEHRRTAALKSSIPRRLNLDILQELSDDPKELADWLKSLAFVSSDGGTLKYHDVVRASMLKVQRLQHPTRYHEAHGRLAAYFRRIRAEMTNRRGPDARQAQDAYWYHHICAAPSEITLDQLERRTCFMISLGPTSLEGWVSTLREAARDSGSDVIQAYATRLAAATEAPQDVDGLIAYLGRIIDDPRRELLTQRSALMERAPLLETVRSYDAALADYEKLREMAEDSIIWPIACSRVLIYAGRYDDAVRTLDGVTAEEGALPRLLEQKARALNATRRFAEADLLLSEAIELSPTQGSLFSLRSKTRRLLGRLDEALLDAERGISLNPENPARIVFRIDCLEALGDYSAALECARQIRAMRPQNPYYASVLARALSDTGDYDEALELFGQVDVNSRQFADTMFNIGELHRFNDRLSKARQAYASALSASDEDLAKRDWVRLRLAELDRFEHRYAEAYEELLSIDTLEGLEEIWRLYTIITTATVSKDPLDDTNERRRLASILRDLPDRPDYEDTGSYHFNAALGRIALGETEAARSEFEAFLSCTRSAYTNMQARVLLTECVAAHTDRQDVLNRMLISLER</sequence>
<dbReference type="SUPFAM" id="SSF48452">
    <property type="entry name" value="TPR-like"/>
    <property type="match status" value="2"/>
</dbReference>
<dbReference type="EMBL" id="FNBE01000022">
    <property type="protein sequence ID" value="SDH43998.1"/>
    <property type="molecule type" value="Genomic_DNA"/>
</dbReference>
<dbReference type="PANTHER" id="PTHR44943">
    <property type="entry name" value="CELLULOSE SYNTHASE OPERON PROTEIN C"/>
    <property type="match status" value="1"/>
</dbReference>
<dbReference type="Proteomes" id="UP000198967">
    <property type="component" value="Unassembled WGS sequence"/>
</dbReference>
<accession>A0A1G8CF74</accession>
<reference evidence="3 4" key="1">
    <citation type="submission" date="2016-10" db="EMBL/GenBank/DDBJ databases">
        <authorList>
            <person name="de Groot N.N."/>
        </authorList>
    </citation>
    <scope>NUCLEOTIDE SEQUENCE [LARGE SCALE GENOMIC DNA]</scope>
    <source>
        <strain evidence="3 4">CGMCC 4.3143</strain>
    </source>
</reference>
<dbReference type="Gene3D" id="3.40.50.300">
    <property type="entry name" value="P-loop containing nucleotide triphosphate hydrolases"/>
    <property type="match status" value="1"/>
</dbReference>
<protein>
    <submittedName>
        <fullName evidence="3">Tetratricopeptide (TPR) repeat</fullName>
    </submittedName>
</protein>
<name>A0A1G8CF74_PSEOR</name>
<dbReference type="SMART" id="SM00028">
    <property type="entry name" value="TPR"/>
    <property type="match status" value="6"/>
</dbReference>
<evidence type="ECO:0000256" key="2">
    <source>
        <dbReference type="ARBA" id="ARBA00022803"/>
    </source>
</evidence>
<dbReference type="AlphaFoldDB" id="A0A1G8CF74"/>
<evidence type="ECO:0000313" key="3">
    <source>
        <dbReference type="EMBL" id="SDH43998.1"/>
    </source>
</evidence>
<dbReference type="Gene3D" id="1.25.40.10">
    <property type="entry name" value="Tetratricopeptide repeat domain"/>
    <property type="match status" value="1"/>
</dbReference>
<keyword evidence="1" id="KW-0677">Repeat</keyword>
<dbReference type="OrthoDB" id="9814944at2"/>
<dbReference type="PANTHER" id="PTHR44943:SF8">
    <property type="entry name" value="TPR REPEAT-CONTAINING PROTEIN MJ0263"/>
    <property type="match status" value="1"/>
</dbReference>
<organism evidence="3 4">
    <name type="scientific">Pseudonocardia oroxyli</name>
    <dbReference type="NCBI Taxonomy" id="366584"/>
    <lineage>
        <taxon>Bacteria</taxon>
        <taxon>Bacillati</taxon>
        <taxon>Actinomycetota</taxon>
        <taxon>Actinomycetes</taxon>
        <taxon>Pseudonocardiales</taxon>
        <taxon>Pseudonocardiaceae</taxon>
        <taxon>Pseudonocardia</taxon>
    </lineage>
</organism>
<proteinExistence type="predicted"/>
<dbReference type="SUPFAM" id="SSF52540">
    <property type="entry name" value="P-loop containing nucleoside triphosphate hydrolases"/>
    <property type="match status" value="1"/>
</dbReference>
<evidence type="ECO:0000313" key="4">
    <source>
        <dbReference type="Proteomes" id="UP000198967"/>
    </source>
</evidence>
<keyword evidence="2" id="KW-0802">TPR repeat</keyword>
<dbReference type="Pfam" id="PF14559">
    <property type="entry name" value="TPR_19"/>
    <property type="match status" value="1"/>
</dbReference>
<dbReference type="InterPro" id="IPR019734">
    <property type="entry name" value="TPR_rpt"/>
</dbReference>
<dbReference type="InterPro" id="IPR051685">
    <property type="entry name" value="Ycf3/AcsC/BcsC/TPR_MFPF"/>
</dbReference>
<evidence type="ECO:0000256" key="1">
    <source>
        <dbReference type="ARBA" id="ARBA00022737"/>
    </source>
</evidence>
<gene>
    <name evidence="3" type="ORF">SAMN05216377_12278</name>
</gene>
<keyword evidence="4" id="KW-1185">Reference proteome</keyword>